<dbReference type="InterPro" id="IPR029063">
    <property type="entry name" value="SAM-dependent_MTases_sf"/>
</dbReference>
<accession>A0A1G2E4L2</accession>
<reference evidence="3 4" key="1">
    <citation type="journal article" date="2016" name="Nat. Commun.">
        <title>Thousands of microbial genomes shed light on interconnected biogeochemical processes in an aquifer system.</title>
        <authorList>
            <person name="Anantharaman K."/>
            <person name="Brown C.T."/>
            <person name="Hug L.A."/>
            <person name="Sharon I."/>
            <person name="Castelle C.J."/>
            <person name="Probst A.J."/>
            <person name="Thomas B.C."/>
            <person name="Singh A."/>
            <person name="Wilkins M.J."/>
            <person name="Karaoz U."/>
            <person name="Brodie E.L."/>
            <person name="Williams K.H."/>
            <person name="Hubbard S.S."/>
            <person name="Banfield J.F."/>
        </authorList>
    </citation>
    <scope>NUCLEOTIDE SEQUENCE [LARGE SCALE GENOMIC DNA]</scope>
</reference>
<dbReference type="Gene3D" id="3.40.50.150">
    <property type="entry name" value="Vaccinia Virus protein VP39"/>
    <property type="match status" value="1"/>
</dbReference>
<evidence type="ECO:0000313" key="3">
    <source>
        <dbReference type="EMBL" id="OGZ20008.1"/>
    </source>
</evidence>
<evidence type="ECO:0000259" key="2">
    <source>
        <dbReference type="Pfam" id="PF13649"/>
    </source>
</evidence>
<gene>
    <name evidence="3" type="ORF">A2654_02215</name>
</gene>
<protein>
    <recommendedName>
        <fullName evidence="2">Methyltransferase domain-containing protein</fullName>
    </recommendedName>
</protein>
<evidence type="ECO:0000256" key="1">
    <source>
        <dbReference type="ARBA" id="ARBA00022679"/>
    </source>
</evidence>
<dbReference type="SUPFAM" id="SSF53335">
    <property type="entry name" value="S-adenosyl-L-methionine-dependent methyltransferases"/>
    <property type="match status" value="1"/>
</dbReference>
<dbReference type="AlphaFoldDB" id="A0A1G2E4L2"/>
<proteinExistence type="predicted"/>
<sequence>MRKIPKKVEELYRGLGLKTSLYINLRWLLCPFEKIASFLPVKGVIFDVGCGYGLLANFLSLDFPERKVIGADFSSHRLGIAQKTIGTRKNIEFLQKDVKDLNLDSCDGLVVSDFLHHISPDMAKSFFRLIHERLKPEGKLIIQEVDRFPKWKYIATIIIDRLLNFGKPLYYCSADEWQKRLENAGFRVRTVPIHQGLPLADVLFICEKT</sequence>
<dbReference type="CDD" id="cd02440">
    <property type="entry name" value="AdoMet_MTases"/>
    <property type="match status" value="1"/>
</dbReference>
<evidence type="ECO:0000313" key="4">
    <source>
        <dbReference type="Proteomes" id="UP000178721"/>
    </source>
</evidence>
<dbReference type="Proteomes" id="UP000178721">
    <property type="component" value="Unassembled WGS sequence"/>
</dbReference>
<dbReference type="PANTHER" id="PTHR43861">
    <property type="entry name" value="TRANS-ACONITATE 2-METHYLTRANSFERASE-RELATED"/>
    <property type="match status" value="1"/>
</dbReference>
<dbReference type="EMBL" id="MHMA01000029">
    <property type="protein sequence ID" value="OGZ20008.1"/>
    <property type="molecule type" value="Genomic_DNA"/>
</dbReference>
<feature type="domain" description="Methyltransferase" evidence="2">
    <location>
        <begin position="45"/>
        <end position="138"/>
    </location>
</feature>
<dbReference type="GO" id="GO:0016740">
    <property type="term" value="F:transferase activity"/>
    <property type="evidence" value="ECO:0007669"/>
    <property type="project" value="UniProtKB-KW"/>
</dbReference>
<organism evidence="3 4">
    <name type="scientific">Candidatus Nealsonbacteria bacterium RIFCSPHIGHO2_01_FULL_43_31</name>
    <dbReference type="NCBI Taxonomy" id="1801665"/>
    <lineage>
        <taxon>Bacteria</taxon>
        <taxon>Candidatus Nealsoniibacteriota</taxon>
    </lineage>
</organism>
<name>A0A1G2E4L2_9BACT</name>
<dbReference type="InterPro" id="IPR041698">
    <property type="entry name" value="Methyltransf_25"/>
</dbReference>
<comment type="caution">
    <text evidence="3">The sequence shown here is derived from an EMBL/GenBank/DDBJ whole genome shotgun (WGS) entry which is preliminary data.</text>
</comment>
<keyword evidence="1" id="KW-0808">Transferase</keyword>
<dbReference type="Pfam" id="PF13649">
    <property type="entry name" value="Methyltransf_25"/>
    <property type="match status" value="1"/>
</dbReference>